<protein>
    <submittedName>
        <fullName evidence="2">Uncharacterized protein</fullName>
    </submittedName>
</protein>
<keyword evidence="3" id="KW-1185">Reference proteome</keyword>
<dbReference type="EMBL" id="JADGKB010000042">
    <property type="protein sequence ID" value="KAJ3257109.1"/>
    <property type="molecule type" value="Genomic_DNA"/>
</dbReference>
<dbReference type="AlphaFoldDB" id="A0AAD5UFW5"/>
<dbReference type="Proteomes" id="UP001210925">
    <property type="component" value="Unassembled WGS sequence"/>
</dbReference>
<gene>
    <name evidence="2" type="ORF">HK103_004937</name>
</gene>
<name>A0AAD5UFW5_9FUNG</name>
<keyword evidence="1" id="KW-1133">Transmembrane helix</keyword>
<feature type="transmembrane region" description="Helical" evidence="1">
    <location>
        <begin position="156"/>
        <end position="175"/>
    </location>
</feature>
<accession>A0AAD5UFW5</accession>
<proteinExistence type="predicted"/>
<sequence length="221" mass="26105">MDISPLVSFPFPILFPLYHYLLIKIKAPNAVMVAFILYLIVEPMISRPPVLGFVLNVFYIFRFTEMLFLPKEISNLTCLDYMQFLSSFTIRDEFKDLVNISKSSQELLELNAIPYKNQNAYYYGKTLRNLLQLYMNTTHWNPEPYQLLGFKFLFDVYLLGLLLCLLLDIFADILLHITANLFKIPVIPLMNQPHLSTSVRDFWSRRWNFIVGNCLRRSTYY</sequence>
<keyword evidence="1" id="KW-0812">Transmembrane</keyword>
<feature type="transmembrane region" description="Helical" evidence="1">
    <location>
        <begin position="20"/>
        <end position="41"/>
    </location>
</feature>
<organism evidence="2 3">
    <name type="scientific">Boothiomyces macroporosus</name>
    <dbReference type="NCBI Taxonomy" id="261099"/>
    <lineage>
        <taxon>Eukaryota</taxon>
        <taxon>Fungi</taxon>
        <taxon>Fungi incertae sedis</taxon>
        <taxon>Chytridiomycota</taxon>
        <taxon>Chytridiomycota incertae sedis</taxon>
        <taxon>Chytridiomycetes</taxon>
        <taxon>Rhizophydiales</taxon>
        <taxon>Terramycetaceae</taxon>
        <taxon>Boothiomyces</taxon>
    </lineage>
</organism>
<comment type="caution">
    <text evidence="2">The sequence shown here is derived from an EMBL/GenBank/DDBJ whole genome shotgun (WGS) entry which is preliminary data.</text>
</comment>
<evidence type="ECO:0000313" key="3">
    <source>
        <dbReference type="Proteomes" id="UP001210925"/>
    </source>
</evidence>
<reference evidence="2" key="1">
    <citation type="submission" date="2020-05" db="EMBL/GenBank/DDBJ databases">
        <title>Phylogenomic resolution of chytrid fungi.</title>
        <authorList>
            <person name="Stajich J.E."/>
            <person name="Amses K."/>
            <person name="Simmons R."/>
            <person name="Seto K."/>
            <person name="Myers J."/>
            <person name="Bonds A."/>
            <person name="Quandt C.A."/>
            <person name="Barry K."/>
            <person name="Liu P."/>
            <person name="Grigoriev I."/>
            <person name="Longcore J.E."/>
            <person name="James T.Y."/>
        </authorList>
    </citation>
    <scope>NUCLEOTIDE SEQUENCE</scope>
    <source>
        <strain evidence="2">PLAUS21</strain>
    </source>
</reference>
<keyword evidence="1" id="KW-0472">Membrane</keyword>
<evidence type="ECO:0000313" key="2">
    <source>
        <dbReference type="EMBL" id="KAJ3257109.1"/>
    </source>
</evidence>
<evidence type="ECO:0000256" key="1">
    <source>
        <dbReference type="SAM" id="Phobius"/>
    </source>
</evidence>
<feature type="transmembrane region" description="Helical" evidence="1">
    <location>
        <begin position="50"/>
        <end position="69"/>
    </location>
</feature>